<reference evidence="5" key="2">
    <citation type="journal article" date="2021" name="PeerJ">
        <title>Extensive microbial diversity within the chicken gut microbiome revealed by metagenomics and culture.</title>
        <authorList>
            <person name="Gilroy R."/>
            <person name="Ravi A."/>
            <person name="Getino M."/>
            <person name="Pursley I."/>
            <person name="Horton D.L."/>
            <person name="Alikhan N.F."/>
            <person name="Baker D."/>
            <person name="Gharbi K."/>
            <person name="Hall N."/>
            <person name="Watson M."/>
            <person name="Adriaenssens E.M."/>
            <person name="Foster-Nyarko E."/>
            <person name="Jarju S."/>
            <person name="Secka A."/>
            <person name="Antonio M."/>
            <person name="Oren A."/>
            <person name="Chaudhuri R.R."/>
            <person name="La Ragione R."/>
            <person name="Hildebrand F."/>
            <person name="Pallen M.J."/>
        </authorList>
    </citation>
    <scope>NUCLEOTIDE SEQUENCE</scope>
    <source>
        <strain evidence="5">USAMLcec3-3695</strain>
    </source>
</reference>
<dbReference type="Pfam" id="PF14283">
    <property type="entry name" value="CD1107-like"/>
    <property type="match status" value="1"/>
</dbReference>
<feature type="domain" description="Mobile element protein CD1107-like" evidence="4">
    <location>
        <begin position="53"/>
        <end position="207"/>
    </location>
</feature>
<organism evidence="5 6">
    <name type="scientific">Candidatus Ornithomonoglobus merdipullorum</name>
    <dbReference type="NCBI Taxonomy" id="2840895"/>
    <lineage>
        <taxon>Bacteria</taxon>
        <taxon>Bacillati</taxon>
        <taxon>Bacillota</taxon>
        <taxon>Clostridia</taxon>
        <taxon>Candidatus Ornithomonoglobus</taxon>
    </lineage>
</organism>
<dbReference type="EMBL" id="DVNB01000039">
    <property type="protein sequence ID" value="HIU56906.1"/>
    <property type="molecule type" value="Genomic_DNA"/>
</dbReference>
<dbReference type="InterPro" id="IPR025376">
    <property type="entry name" value="CD1107-like_dom"/>
</dbReference>
<keyword evidence="2" id="KW-0812">Transmembrane</keyword>
<evidence type="ECO:0000313" key="6">
    <source>
        <dbReference type="Proteomes" id="UP000824109"/>
    </source>
</evidence>
<keyword evidence="2" id="KW-0472">Membrane</keyword>
<evidence type="ECO:0000256" key="2">
    <source>
        <dbReference type="SAM" id="Phobius"/>
    </source>
</evidence>
<accession>A0A9D1MAY2</accession>
<feature type="region of interest" description="Disordered" evidence="1">
    <location>
        <begin position="29"/>
        <end position="56"/>
    </location>
</feature>
<gene>
    <name evidence="5" type="ORF">IAA61_03710</name>
</gene>
<feature type="signal peptide" evidence="3">
    <location>
        <begin position="1"/>
        <end position="26"/>
    </location>
</feature>
<evidence type="ECO:0000313" key="5">
    <source>
        <dbReference type="EMBL" id="HIU56906.1"/>
    </source>
</evidence>
<evidence type="ECO:0000259" key="4">
    <source>
        <dbReference type="Pfam" id="PF14283"/>
    </source>
</evidence>
<feature type="compositionally biased region" description="Acidic residues" evidence="1">
    <location>
        <begin position="215"/>
        <end position="252"/>
    </location>
</feature>
<name>A0A9D1MAY2_9FIRM</name>
<evidence type="ECO:0000256" key="3">
    <source>
        <dbReference type="SAM" id="SignalP"/>
    </source>
</evidence>
<proteinExistence type="predicted"/>
<feature type="chain" id="PRO_5039394632" evidence="3">
    <location>
        <begin position="27"/>
        <end position="252"/>
    </location>
</feature>
<protein>
    <submittedName>
        <fullName evidence="5">DUF4366 domain-containing protein</fullName>
    </submittedName>
</protein>
<dbReference type="AlphaFoldDB" id="A0A9D1MAY2"/>
<comment type="caution">
    <text evidence="5">The sequence shown here is derived from an EMBL/GenBank/DDBJ whole genome shotgun (WGS) entry which is preliminary data.</text>
</comment>
<keyword evidence="2" id="KW-1133">Transmembrane helix</keyword>
<sequence length="252" mass="27551">MSFKNIISRTIAAVLCMAAFSLPVSANVSSDTETSSYTEEELSVNDGVENKTPLTPSGTLTTVDDVHQVSDEDTIEDKQFITVQSKNGNTFYIIIDRSGDAENVYFLNAVDETDLMALMEDEQKEQLATTVCTCSTKCELGSVNAECAVCSENKDSCTAAAAATQTPEKQEPAEEEQGSSASVIFLILFALAGAGGAIYWFKIRNKKSSTKGDTDPNDLFEEDEDYEIEETEVETEQDDEAENDDNEEDKEK</sequence>
<feature type="region of interest" description="Disordered" evidence="1">
    <location>
        <begin position="207"/>
        <end position="252"/>
    </location>
</feature>
<keyword evidence="3" id="KW-0732">Signal</keyword>
<feature type="transmembrane region" description="Helical" evidence="2">
    <location>
        <begin position="181"/>
        <end position="201"/>
    </location>
</feature>
<evidence type="ECO:0000256" key="1">
    <source>
        <dbReference type="SAM" id="MobiDB-lite"/>
    </source>
</evidence>
<reference evidence="5" key="1">
    <citation type="submission" date="2020-10" db="EMBL/GenBank/DDBJ databases">
        <authorList>
            <person name="Gilroy R."/>
        </authorList>
    </citation>
    <scope>NUCLEOTIDE SEQUENCE</scope>
    <source>
        <strain evidence="5">USAMLcec3-3695</strain>
    </source>
</reference>
<dbReference type="Proteomes" id="UP000824109">
    <property type="component" value="Unassembled WGS sequence"/>
</dbReference>